<dbReference type="Proteomes" id="UP000273154">
    <property type="component" value="Chromosome"/>
</dbReference>
<feature type="region of interest" description="Disordered" evidence="2">
    <location>
        <begin position="88"/>
        <end position="128"/>
    </location>
</feature>
<dbReference type="InterPro" id="IPR050057">
    <property type="entry name" value="Prokaryotic/Mito_RF"/>
</dbReference>
<evidence type="ECO:0000313" key="4">
    <source>
        <dbReference type="EMBL" id="BBH49917.1"/>
    </source>
</evidence>
<dbReference type="EMBL" id="AP019367">
    <property type="protein sequence ID" value="BBH49917.1"/>
    <property type="molecule type" value="Genomic_DNA"/>
</dbReference>
<dbReference type="InterPro" id="IPR045853">
    <property type="entry name" value="Pep_chain_release_fac_I_sf"/>
</dbReference>
<dbReference type="PROSITE" id="PS00745">
    <property type="entry name" value="RF_PROK_I"/>
    <property type="match status" value="1"/>
</dbReference>
<dbReference type="Pfam" id="PF00472">
    <property type="entry name" value="RF-1"/>
    <property type="match status" value="1"/>
</dbReference>
<sequence>MNGMTERRLTYREYAQLARLPLDKLAEQCDVQTFHATGPGGQCVNTTDSAVRTTHRGTGIVVVSRESRSQYRNRQLCLSKLRDEFARRAVPPKVRHKTKPSRGQRMRRLADKRHRSQVKQLRGRVSGE</sequence>
<dbReference type="AlphaFoldDB" id="A0A3G9JWS1"/>
<keyword evidence="5" id="KW-1185">Reference proteome</keyword>
<evidence type="ECO:0000313" key="5">
    <source>
        <dbReference type="Proteomes" id="UP000273154"/>
    </source>
</evidence>
<comment type="similarity">
    <text evidence="1">Belongs to the prokaryotic/mitochondrial release factor family.</text>
</comment>
<evidence type="ECO:0000259" key="3">
    <source>
        <dbReference type="PROSITE" id="PS00745"/>
    </source>
</evidence>
<evidence type="ECO:0000256" key="1">
    <source>
        <dbReference type="ARBA" id="ARBA00010835"/>
    </source>
</evidence>
<gene>
    <name evidence="4" type="ORF">Pcatena_05040</name>
</gene>
<reference evidence="5" key="1">
    <citation type="submission" date="2018-11" db="EMBL/GenBank/DDBJ databases">
        <title>Comparative genomics of Parolsenella catena and Libanicoccus massiliensis: Reclassification of Libanicoccus massiliensis as Parolsenella massiliensis comb. nov.</title>
        <authorList>
            <person name="Sakamoto M."/>
            <person name="Ikeyama N."/>
            <person name="Murakami T."/>
            <person name="Mori H."/>
            <person name="Yuki M."/>
            <person name="Ohkuma M."/>
        </authorList>
    </citation>
    <scope>NUCLEOTIDE SEQUENCE [LARGE SCALE GENOMIC DNA]</scope>
    <source>
        <strain evidence="5">JCM 31932</strain>
    </source>
</reference>
<dbReference type="KEGG" id="pcat:Pcatena_05040"/>
<organism evidence="4 5">
    <name type="scientific">Parolsenella catena</name>
    <dbReference type="NCBI Taxonomy" id="2003188"/>
    <lineage>
        <taxon>Bacteria</taxon>
        <taxon>Bacillati</taxon>
        <taxon>Actinomycetota</taxon>
        <taxon>Coriobacteriia</taxon>
        <taxon>Coriobacteriales</taxon>
        <taxon>Atopobiaceae</taxon>
        <taxon>Parolsenella</taxon>
    </lineage>
</organism>
<dbReference type="SUPFAM" id="SSF75620">
    <property type="entry name" value="Release factor"/>
    <property type="match status" value="1"/>
</dbReference>
<dbReference type="GO" id="GO:0003747">
    <property type="term" value="F:translation release factor activity"/>
    <property type="evidence" value="ECO:0007669"/>
    <property type="project" value="InterPro"/>
</dbReference>
<dbReference type="Gene3D" id="3.30.160.20">
    <property type="match status" value="2"/>
</dbReference>
<proteinExistence type="inferred from homology"/>
<feature type="domain" description="Prokaryotic-type class I peptide chain release factors" evidence="3">
    <location>
        <begin position="35"/>
        <end position="51"/>
    </location>
</feature>
<protein>
    <recommendedName>
        <fullName evidence="3">Prokaryotic-type class I peptide chain release factors domain-containing protein</fullName>
    </recommendedName>
</protein>
<dbReference type="InterPro" id="IPR000352">
    <property type="entry name" value="Pep_chain_release_fac_I"/>
</dbReference>
<dbReference type="PANTHER" id="PTHR43804:SF6">
    <property type="entry name" value="CLASS I PEPTIDE CHAIN RELEASE FACTOR"/>
    <property type="match status" value="1"/>
</dbReference>
<feature type="compositionally biased region" description="Basic residues" evidence="2">
    <location>
        <begin position="93"/>
        <end position="117"/>
    </location>
</feature>
<dbReference type="PANTHER" id="PTHR43804">
    <property type="entry name" value="LD18447P"/>
    <property type="match status" value="1"/>
</dbReference>
<accession>A0A3G9JWS1</accession>
<evidence type="ECO:0000256" key="2">
    <source>
        <dbReference type="SAM" id="MobiDB-lite"/>
    </source>
</evidence>
<name>A0A3G9JWS1_9ACTN</name>